<feature type="transmembrane region" description="Helical" evidence="1">
    <location>
        <begin position="7"/>
        <end position="25"/>
    </location>
</feature>
<keyword evidence="1" id="KW-0812">Transmembrane</keyword>
<organism evidence="2 3">
    <name type="scientific">Picrophilus torridus (strain ATCC 700027 / DSM 9790 / JCM 10055 / NBRC 100828 / KAW 2/3)</name>
    <dbReference type="NCBI Taxonomy" id="1122961"/>
    <lineage>
        <taxon>Archaea</taxon>
        <taxon>Methanobacteriati</taxon>
        <taxon>Thermoplasmatota</taxon>
        <taxon>Thermoplasmata</taxon>
        <taxon>Thermoplasmatales</taxon>
        <taxon>Picrophilaceae</taxon>
        <taxon>Picrophilus</taxon>
    </lineage>
</organism>
<accession>A0A8G2FXL4</accession>
<comment type="caution">
    <text evidence="2">The sequence shown here is derived from an EMBL/GenBank/DDBJ whole genome shotgun (WGS) entry which is preliminary data.</text>
</comment>
<gene>
    <name evidence="2" type="ORF">SAMN02745355_1272</name>
</gene>
<evidence type="ECO:0000313" key="3">
    <source>
        <dbReference type="Proteomes" id="UP000192315"/>
    </source>
</evidence>
<dbReference type="AlphaFoldDB" id="A0A8G2FXL4"/>
<keyword evidence="3" id="KW-1185">Reference proteome</keyword>
<keyword evidence="1" id="KW-1133">Transmembrane helix</keyword>
<keyword evidence="1" id="KW-0472">Membrane</keyword>
<dbReference type="EMBL" id="FWYE01000003">
    <property type="protein sequence ID" value="SMD31344.1"/>
    <property type="molecule type" value="Genomic_DNA"/>
</dbReference>
<evidence type="ECO:0000313" key="2">
    <source>
        <dbReference type="EMBL" id="SMD31344.1"/>
    </source>
</evidence>
<feature type="transmembrane region" description="Helical" evidence="1">
    <location>
        <begin position="37"/>
        <end position="56"/>
    </location>
</feature>
<name>A0A8G2FXL4_PICTO</name>
<dbReference type="Proteomes" id="UP000192315">
    <property type="component" value="Unassembled WGS sequence"/>
</dbReference>
<reference evidence="2 3" key="1">
    <citation type="submission" date="2017-04" db="EMBL/GenBank/DDBJ databases">
        <authorList>
            <person name="Varghese N."/>
            <person name="Submissions S."/>
        </authorList>
    </citation>
    <scope>NUCLEOTIDE SEQUENCE [LARGE SCALE GENOMIC DNA]</scope>
    <source>
        <strain evidence="2 3">DSM 9789</strain>
    </source>
</reference>
<evidence type="ECO:0000256" key="1">
    <source>
        <dbReference type="SAM" id="Phobius"/>
    </source>
</evidence>
<sequence length="63" mass="7409">MKASHVVYGIAIFQLVVLDPLMWYFTQVRPYQYESLWAVTLGLNILMFGIIALIMFRKTLREV</sequence>
<dbReference type="RefSeq" id="WP_084273039.1">
    <property type="nucleotide sequence ID" value="NZ_FWYE01000003.1"/>
</dbReference>
<protein>
    <submittedName>
        <fullName evidence="2">Uncharacterized protein</fullName>
    </submittedName>
</protein>
<proteinExistence type="predicted"/>